<feature type="compositionally biased region" description="Polar residues" evidence="1">
    <location>
        <begin position="26"/>
        <end position="35"/>
    </location>
</feature>
<proteinExistence type="predicted"/>
<gene>
    <name evidence="2" type="ORF">RBSWK_03031</name>
</gene>
<dbReference type="AlphaFoldDB" id="L7CH59"/>
<feature type="region of interest" description="Disordered" evidence="1">
    <location>
        <begin position="1"/>
        <end position="38"/>
    </location>
</feature>
<evidence type="ECO:0000313" key="3">
    <source>
        <dbReference type="Proteomes" id="UP000010959"/>
    </source>
</evidence>
<feature type="compositionally biased region" description="Basic residues" evidence="1">
    <location>
        <begin position="1"/>
        <end position="17"/>
    </location>
</feature>
<dbReference type="EMBL" id="AMWG01000075">
    <property type="protein sequence ID" value="ELP33185.1"/>
    <property type="molecule type" value="Genomic_DNA"/>
</dbReference>
<evidence type="ECO:0000256" key="1">
    <source>
        <dbReference type="SAM" id="MobiDB-lite"/>
    </source>
</evidence>
<sequence>MDCKKTCAKRRRNRRSTSRTGPTTGQSFQSAQSEDNLSRVHSVGGVASITLAIVAGYSQP</sequence>
<protein>
    <submittedName>
        <fullName evidence="2">Uncharacterized protein</fullName>
    </submittedName>
</protein>
<accession>L7CH59</accession>
<evidence type="ECO:0000313" key="2">
    <source>
        <dbReference type="EMBL" id="ELP33185.1"/>
    </source>
</evidence>
<organism evidence="2 3">
    <name type="scientific">Rhodopirellula baltica SWK14</name>
    <dbReference type="NCBI Taxonomy" id="993516"/>
    <lineage>
        <taxon>Bacteria</taxon>
        <taxon>Pseudomonadati</taxon>
        <taxon>Planctomycetota</taxon>
        <taxon>Planctomycetia</taxon>
        <taxon>Pirellulales</taxon>
        <taxon>Pirellulaceae</taxon>
        <taxon>Rhodopirellula</taxon>
    </lineage>
</organism>
<comment type="caution">
    <text evidence="2">The sequence shown here is derived from an EMBL/GenBank/DDBJ whole genome shotgun (WGS) entry which is preliminary data.</text>
</comment>
<reference evidence="2 3" key="1">
    <citation type="journal article" date="2013" name="Mar. Genomics">
        <title>Expression of sulfatases in Rhodopirellula baltica and the diversity of sulfatases in the genus Rhodopirellula.</title>
        <authorList>
            <person name="Wegner C.E."/>
            <person name="Richter-Heitmann T."/>
            <person name="Klindworth A."/>
            <person name="Klockow C."/>
            <person name="Richter M."/>
            <person name="Achstetter T."/>
            <person name="Glockner F.O."/>
            <person name="Harder J."/>
        </authorList>
    </citation>
    <scope>NUCLEOTIDE SEQUENCE [LARGE SCALE GENOMIC DNA]</scope>
    <source>
        <strain evidence="2 3">SWK14</strain>
    </source>
</reference>
<dbReference type="PATRIC" id="fig|993516.3.peg.3229"/>
<name>L7CH59_RHOBT</name>
<dbReference type="Proteomes" id="UP000010959">
    <property type="component" value="Unassembled WGS sequence"/>
</dbReference>